<protein>
    <submittedName>
        <fullName evidence="1">Uncharacterized protein</fullName>
    </submittedName>
</protein>
<reference evidence="2" key="1">
    <citation type="journal article" date="2023" name="Nat. Plants">
        <title>Single-cell RNA sequencing provides a high-resolution roadmap for understanding the multicellular compartmentation of specialized metabolism.</title>
        <authorList>
            <person name="Sun S."/>
            <person name="Shen X."/>
            <person name="Li Y."/>
            <person name="Li Y."/>
            <person name="Wang S."/>
            <person name="Li R."/>
            <person name="Zhang H."/>
            <person name="Shen G."/>
            <person name="Guo B."/>
            <person name="Wei J."/>
            <person name="Xu J."/>
            <person name="St-Pierre B."/>
            <person name="Chen S."/>
            <person name="Sun C."/>
        </authorList>
    </citation>
    <scope>NUCLEOTIDE SEQUENCE [LARGE SCALE GENOMIC DNA]</scope>
</reference>
<evidence type="ECO:0000313" key="1">
    <source>
        <dbReference type="EMBL" id="KAI5662581.1"/>
    </source>
</evidence>
<dbReference type="EMBL" id="CM044705">
    <property type="protein sequence ID" value="KAI5662581.1"/>
    <property type="molecule type" value="Genomic_DNA"/>
</dbReference>
<name>A0ACC0AT04_CATRO</name>
<keyword evidence="2" id="KW-1185">Reference proteome</keyword>
<accession>A0ACC0AT04</accession>
<gene>
    <name evidence="1" type="ORF">M9H77_21904</name>
</gene>
<organism evidence="1 2">
    <name type="scientific">Catharanthus roseus</name>
    <name type="common">Madagascar periwinkle</name>
    <name type="synonym">Vinca rosea</name>
    <dbReference type="NCBI Taxonomy" id="4058"/>
    <lineage>
        <taxon>Eukaryota</taxon>
        <taxon>Viridiplantae</taxon>
        <taxon>Streptophyta</taxon>
        <taxon>Embryophyta</taxon>
        <taxon>Tracheophyta</taxon>
        <taxon>Spermatophyta</taxon>
        <taxon>Magnoliopsida</taxon>
        <taxon>eudicotyledons</taxon>
        <taxon>Gunneridae</taxon>
        <taxon>Pentapetalae</taxon>
        <taxon>asterids</taxon>
        <taxon>lamiids</taxon>
        <taxon>Gentianales</taxon>
        <taxon>Apocynaceae</taxon>
        <taxon>Rauvolfioideae</taxon>
        <taxon>Vinceae</taxon>
        <taxon>Catharanthinae</taxon>
        <taxon>Catharanthus</taxon>
    </lineage>
</organism>
<dbReference type="Proteomes" id="UP001060085">
    <property type="component" value="Linkage Group LG05"/>
</dbReference>
<comment type="caution">
    <text evidence="1">The sequence shown here is derived from an EMBL/GenBank/DDBJ whole genome shotgun (WGS) entry which is preliminary data.</text>
</comment>
<sequence length="112" mass="12975">MFRHVTSATSWGEILDFDNPFFPKTLCPTLLPVPSTRIVVTLWSLDFNSIRRNLSKTLVGNGCIQFWASSRYWLKYLTSLFNNNSIRTFKAHPNRPLLNCTYCLDFVNESHA</sequence>
<proteinExistence type="predicted"/>
<evidence type="ECO:0000313" key="2">
    <source>
        <dbReference type="Proteomes" id="UP001060085"/>
    </source>
</evidence>